<protein>
    <submittedName>
        <fullName evidence="8">Nitrate ABC transporter ATP-binding protein</fullName>
    </submittedName>
</protein>
<name>A0A9C7CSF7_9BURK</name>
<evidence type="ECO:0000313" key="8">
    <source>
        <dbReference type="EMBL" id="BDT76734.1"/>
    </source>
</evidence>
<dbReference type="PROSITE" id="PS50893">
    <property type="entry name" value="ABC_TRANSPORTER_2"/>
    <property type="match status" value="1"/>
</dbReference>
<dbReference type="InterPro" id="IPR027417">
    <property type="entry name" value="P-loop_NTPase"/>
</dbReference>
<evidence type="ECO:0000256" key="6">
    <source>
        <dbReference type="ARBA" id="ARBA00022840"/>
    </source>
</evidence>
<proteinExistence type="inferred from homology"/>
<dbReference type="RefSeq" id="WP_281743148.1">
    <property type="nucleotide sequence ID" value="NZ_AP026973.1"/>
</dbReference>
<dbReference type="CDD" id="cd03293">
    <property type="entry name" value="ABC_NrtD_SsuB_transporters"/>
    <property type="match status" value="1"/>
</dbReference>
<evidence type="ECO:0000256" key="2">
    <source>
        <dbReference type="ARBA" id="ARBA00022448"/>
    </source>
</evidence>
<gene>
    <name evidence="8" type="ORF">PKF023_05370</name>
</gene>
<dbReference type="PANTHER" id="PTHR42788:SF13">
    <property type="entry name" value="ALIPHATIC SULFONATES IMPORT ATP-BINDING PROTEIN SSUB"/>
    <property type="match status" value="1"/>
</dbReference>
<dbReference type="PROSITE" id="PS00211">
    <property type="entry name" value="ABC_TRANSPORTER_1"/>
    <property type="match status" value="1"/>
</dbReference>
<reference evidence="8" key="1">
    <citation type="submission" date="2022-11" db="EMBL/GenBank/DDBJ databases">
        <title>Complete Genome Sequences of three Polynucleobacter sp. Subcluster PnecC Strains KF022, KF023, and KF032 Isolated from a Shallow Eutrophic Lake in Japan.</title>
        <authorList>
            <person name="Ogata Y."/>
            <person name="Watanabe K."/>
            <person name="Takemine S."/>
            <person name="Shindo C."/>
            <person name="Kurokawa R."/>
            <person name="Suda W."/>
        </authorList>
    </citation>
    <scope>NUCLEOTIDE SEQUENCE</scope>
    <source>
        <strain evidence="8">KF023</strain>
    </source>
</reference>
<sequence length="262" mass="29172">MNNSMPALKVEHVRKIYPSMHAKGQEVLAIDDISLEVRKNEFCSILGHSGCGKTTLLNLIAGFETPTAGHIECAGKLVNGPGADRSMVFQDYALFPWLTVYDNIAFGLKIKGINADEIKQIVTRFASLVGLSQFTNHYPHQLSGGMRQRVSIARALVVDPTVLLMDEPFAALDAQNRAMMQAEMIRILNEESKTVVLVTHSIEEAINLSDVIVVMTRRPGRVKEIIRVPEPRRMVEDTPAYLEIRRQIRDLIAGEHDVSEAV</sequence>
<dbReference type="InterPro" id="IPR003593">
    <property type="entry name" value="AAA+_ATPase"/>
</dbReference>
<organism evidence="8">
    <name type="scientific">Polynucleobacter yangtzensis</name>
    <dbReference type="NCBI Taxonomy" id="1743159"/>
    <lineage>
        <taxon>Bacteria</taxon>
        <taxon>Pseudomonadati</taxon>
        <taxon>Pseudomonadota</taxon>
        <taxon>Betaproteobacteria</taxon>
        <taxon>Burkholderiales</taxon>
        <taxon>Burkholderiaceae</taxon>
        <taxon>Polynucleobacter</taxon>
    </lineage>
</organism>
<dbReference type="AlphaFoldDB" id="A0A9C7CSF7"/>
<dbReference type="InterPro" id="IPR003439">
    <property type="entry name" value="ABC_transporter-like_ATP-bd"/>
</dbReference>
<evidence type="ECO:0000256" key="1">
    <source>
        <dbReference type="ARBA" id="ARBA00005417"/>
    </source>
</evidence>
<dbReference type="SUPFAM" id="SSF52540">
    <property type="entry name" value="P-loop containing nucleoside triphosphate hydrolases"/>
    <property type="match status" value="1"/>
</dbReference>
<keyword evidence="2" id="KW-0813">Transport</keyword>
<dbReference type="Proteomes" id="UP001211097">
    <property type="component" value="Chromosome"/>
</dbReference>
<keyword evidence="4" id="KW-0997">Cell inner membrane</keyword>
<dbReference type="InterPro" id="IPR017871">
    <property type="entry name" value="ABC_transporter-like_CS"/>
</dbReference>
<dbReference type="Pfam" id="PF00005">
    <property type="entry name" value="ABC_tran"/>
    <property type="match status" value="1"/>
</dbReference>
<dbReference type="KEGG" id="pyt:PKF023_05370"/>
<evidence type="ECO:0000256" key="4">
    <source>
        <dbReference type="ARBA" id="ARBA00022519"/>
    </source>
</evidence>
<feature type="domain" description="ABC transporter" evidence="7">
    <location>
        <begin position="8"/>
        <end position="244"/>
    </location>
</feature>
<comment type="similarity">
    <text evidence="1">Belongs to the ABC transporter superfamily.</text>
</comment>
<keyword evidence="4" id="KW-0472">Membrane</keyword>
<dbReference type="SMART" id="SM00382">
    <property type="entry name" value="AAA"/>
    <property type="match status" value="1"/>
</dbReference>
<dbReference type="PANTHER" id="PTHR42788">
    <property type="entry name" value="TAURINE IMPORT ATP-BINDING PROTEIN-RELATED"/>
    <property type="match status" value="1"/>
</dbReference>
<dbReference type="Gene3D" id="3.40.50.300">
    <property type="entry name" value="P-loop containing nucleotide triphosphate hydrolases"/>
    <property type="match status" value="1"/>
</dbReference>
<evidence type="ECO:0000256" key="5">
    <source>
        <dbReference type="ARBA" id="ARBA00022741"/>
    </source>
</evidence>
<accession>A0A9C7CSF7</accession>
<keyword evidence="6 8" id="KW-0067">ATP-binding</keyword>
<dbReference type="EMBL" id="AP026973">
    <property type="protein sequence ID" value="BDT76734.1"/>
    <property type="molecule type" value="Genomic_DNA"/>
</dbReference>
<dbReference type="GO" id="GO:0005524">
    <property type="term" value="F:ATP binding"/>
    <property type="evidence" value="ECO:0007669"/>
    <property type="project" value="UniProtKB-KW"/>
</dbReference>
<dbReference type="GO" id="GO:0016887">
    <property type="term" value="F:ATP hydrolysis activity"/>
    <property type="evidence" value="ECO:0007669"/>
    <property type="project" value="InterPro"/>
</dbReference>
<evidence type="ECO:0000256" key="3">
    <source>
        <dbReference type="ARBA" id="ARBA00022475"/>
    </source>
</evidence>
<evidence type="ECO:0000259" key="7">
    <source>
        <dbReference type="PROSITE" id="PS50893"/>
    </source>
</evidence>
<keyword evidence="3" id="KW-1003">Cell membrane</keyword>
<keyword evidence="5" id="KW-0547">Nucleotide-binding</keyword>
<dbReference type="InterPro" id="IPR050166">
    <property type="entry name" value="ABC_transporter_ATP-bind"/>
</dbReference>